<evidence type="ECO:0000313" key="2">
    <source>
        <dbReference type="EMBL" id="MCP2162553.1"/>
    </source>
</evidence>
<dbReference type="EMBL" id="JAMTCG010000007">
    <property type="protein sequence ID" value="MCP2162553.1"/>
    <property type="molecule type" value="Genomic_DNA"/>
</dbReference>
<sequence length="127" mass="13334">MDSSGADGRRDAADTDPLRALVLALLDRVENFATTVIGENVEVRDPARPPVDMGPAVRAAVDAIVVEITELVNRVLTALIAALQAISAALDEVGGDRGRRTRVRTDGRGPAGRGGSFQPITVEVHPT</sequence>
<proteinExistence type="predicted"/>
<dbReference type="Proteomes" id="UP001205740">
    <property type="component" value="Unassembled WGS sequence"/>
</dbReference>
<comment type="caution">
    <text evidence="2">The sequence shown here is derived from an EMBL/GenBank/DDBJ whole genome shotgun (WGS) entry which is preliminary data.</text>
</comment>
<feature type="region of interest" description="Disordered" evidence="1">
    <location>
        <begin position="94"/>
        <end position="127"/>
    </location>
</feature>
<feature type="compositionally biased region" description="Basic and acidic residues" evidence="1">
    <location>
        <begin position="94"/>
        <end position="107"/>
    </location>
</feature>
<dbReference type="RefSeq" id="WP_253656114.1">
    <property type="nucleotide sequence ID" value="NZ_BAAAOE010000002.1"/>
</dbReference>
<name>A0ABT1H5N9_9NOCA</name>
<keyword evidence="3" id="KW-1185">Reference proteome</keyword>
<evidence type="ECO:0000256" key="1">
    <source>
        <dbReference type="SAM" id="MobiDB-lite"/>
    </source>
</evidence>
<organism evidence="2 3">
    <name type="scientific">Williamsia serinedens</name>
    <dbReference type="NCBI Taxonomy" id="391736"/>
    <lineage>
        <taxon>Bacteria</taxon>
        <taxon>Bacillati</taxon>
        <taxon>Actinomycetota</taxon>
        <taxon>Actinomycetes</taxon>
        <taxon>Mycobacteriales</taxon>
        <taxon>Nocardiaceae</taxon>
        <taxon>Williamsia</taxon>
    </lineage>
</organism>
<accession>A0ABT1H5N9</accession>
<protein>
    <submittedName>
        <fullName evidence="2">Uncharacterized protein</fullName>
    </submittedName>
</protein>
<reference evidence="2 3" key="1">
    <citation type="submission" date="2022-06" db="EMBL/GenBank/DDBJ databases">
        <title>Genomic Encyclopedia of Archaeal and Bacterial Type Strains, Phase II (KMG-II): from individual species to whole genera.</title>
        <authorList>
            <person name="Goeker M."/>
        </authorList>
    </citation>
    <scope>NUCLEOTIDE SEQUENCE [LARGE SCALE GENOMIC DNA]</scope>
    <source>
        <strain evidence="2 3">DSM 45037</strain>
    </source>
</reference>
<evidence type="ECO:0000313" key="3">
    <source>
        <dbReference type="Proteomes" id="UP001205740"/>
    </source>
</evidence>
<gene>
    <name evidence="2" type="ORF">LX12_003761</name>
</gene>